<dbReference type="EMBL" id="JAROCA020000001">
    <property type="protein sequence ID" value="MDY0405593.1"/>
    <property type="molecule type" value="Genomic_DNA"/>
</dbReference>
<protein>
    <submittedName>
        <fullName evidence="1">YqhG family protein</fullName>
    </submittedName>
</protein>
<name>A0ABU5CJ89_9BACI</name>
<reference evidence="1 2" key="1">
    <citation type="submission" date="2023-10" db="EMBL/GenBank/DDBJ databases">
        <title>179-bfca-hs.</title>
        <authorList>
            <person name="Miliotis G."/>
            <person name="Sengupta P."/>
            <person name="Hameed A."/>
            <person name="Chuvochina M."/>
            <person name="Mcdonagh F."/>
            <person name="Simpson A.C."/>
            <person name="Singh N.K."/>
            <person name="Rekha P.D."/>
            <person name="Raman K."/>
            <person name="Hugenholtz P."/>
            <person name="Venkateswaran K."/>
        </authorList>
    </citation>
    <scope>NUCLEOTIDE SEQUENCE [LARGE SCALE GENOMIC DNA]</scope>
    <source>
        <strain evidence="1 2">179-BFC-A-HS</strain>
    </source>
</reference>
<proteinExistence type="predicted"/>
<organism evidence="1 2">
    <name type="scientific">Tigheibacillus jepli</name>
    <dbReference type="NCBI Taxonomy" id="3035914"/>
    <lineage>
        <taxon>Bacteria</taxon>
        <taxon>Bacillati</taxon>
        <taxon>Bacillota</taxon>
        <taxon>Bacilli</taxon>
        <taxon>Bacillales</taxon>
        <taxon>Bacillaceae</taxon>
        <taxon>Tigheibacillus</taxon>
    </lineage>
</organism>
<dbReference type="Pfam" id="PF11079">
    <property type="entry name" value="YqhG"/>
    <property type="match status" value="1"/>
</dbReference>
<keyword evidence="2" id="KW-1185">Reference proteome</keyword>
<accession>A0ABU5CJ89</accession>
<evidence type="ECO:0000313" key="1">
    <source>
        <dbReference type="EMBL" id="MDY0405593.1"/>
    </source>
</evidence>
<dbReference type="InterPro" id="IPR024562">
    <property type="entry name" value="YqhG"/>
</dbReference>
<dbReference type="Proteomes" id="UP001228376">
    <property type="component" value="Unassembled WGS sequence"/>
</dbReference>
<comment type="caution">
    <text evidence="1">The sequence shown here is derived from an EMBL/GenBank/DDBJ whole genome shotgun (WGS) entry which is preliminary data.</text>
</comment>
<gene>
    <name evidence="1" type="ORF">P5G51_009460</name>
</gene>
<evidence type="ECO:0000313" key="2">
    <source>
        <dbReference type="Proteomes" id="UP001228376"/>
    </source>
</evidence>
<sequence>MHQRYEPKINVSVVNGGMFYLAANQ</sequence>